<proteinExistence type="predicted"/>
<dbReference type="InterPro" id="IPR036280">
    <property type="entry name" value="Multihaem_cyt_sf"/>
</dbReference>
<keyword evidence="1" id="KW-0732">Signal</keyword>
<sequence>MARLEIILLGAAIFIFAFAGVFAGMGYSGNEAIATHYMTEGEWSDSSCGGCHFTAPDHVATNTHIQRDIGEWEPLTNFDIEVEGEAEWVKNFGAYHPGGGVLDEYGVDADCMICHEQYGEYDFDARAESFAAGDFENANAAAMEAANVKVQQDTIRKITYVGNAVTPLPLLLLFHDSVNGAPVKESCSDNCHVTNVETTAVTWASEDYHKFDAHADVNCVECHEISQSSMFVKQDLENIHEIEAETKSCADPGCHEGISHGPIVDAHETVACESCHIPALPGGDLGGVTPLASFDWSNGERVDSYKDDSFEPVLAWSNGLEGHDLPATDGRGEAGVLLEPFNVVTGIWWDAGINSDIVNSPNTSMGLGDAIPVSDVKAADSNDDGVVTVDEMRSFDGGIDGNADYPNAVLRTVELYYKLSHNIASSEVGLADPLACADCHGSTADAIDWESIGFISDPAETDPPTDFTLKDIGVTIPGAKPPEVEREPAF</sequence>
<dbReference type="Proteomes" id="UP001185015">
    <property type="component" value="Unassembled WGS sequence"/>
</dbReference>
<dbReference type="SUPFAM" id="SSF48695">
    <property type="entry name" value="Multiheme cytochromes"/>
    <property type="match status" value="1"/>
</dbReference>
<gene>
    <name evidence="2" type="ORF">J2750_000473</name>
</gene>
<comment type="caution">
    <text evidence="2">The sequence shown here is derived from an EMBL/GenBank/DDBJ whole genome shotgun (WGS) entry which is preliminary data.</text>
</comment>
<dbReference type="PANTHER" id="PTHR35038">
    <property type="entry name" value="DISSIMILATORY SULFITE REDUCTASE SIRA"/>
    <property type="match status" value="1"/>
</dbReference>
<reference evidence="2 3" key="1">
    <citation type="submission" date="2023-07" db="EMBL/GenBank/DDBJ databases">
        <title>Genomic Encyclopedia of Type Strains, Phase IV (KMG-IV): sequencing the most valuable type-strain genomes for metagenomic binning, comparative biology and taxonomic classification.</title>
        <authorList>
            <person name="Goeker M."/>
        </authorList>
    </citation>
    <scope>NUCLEOTIDE SEQUENCE [LARGE SCALE GENOMIC DNA]</scope>
    <source>
        <strain evidence="2 3">DSM 17273</strain>
    </source>
</reference>
<dbReference type="PROSITE" id="PS00018">
    <property type="entry name" value="EF_HAND_1"/>
    <property type="match status" value="1"/>
</dbReference>
<evidence type="ECO:0000256" key="1">
    <source>
        <dbReference type="ARBA" id="ARBA00022729"/>
    </source>
</evidence>
<dbReference type="NCBIfam" id="TIGR04314">
    <property type="entry name" value="methano7heme"/>
    <property type="match status" value="1"/>
</dbReference>
<keyword evidence="3" id="KW-1185">Reference proteome</keyword>
<dbReference type="AlphaFoldDB" id="A0AA90TY60"/>
<dbReference type="InterPro" id="IPR027594">
    <property type="entry name" value="Methanoheme_cyt"/>
</dbReference>
<dbReference type="EMBL" id="JAVDQI010000001">
    <property type="protein sequence ID" value="MDR6222041.1"/>
    <property type="molecule type" value="Genomic_DNA"/>
</dbReference>
<dbReference type="InterPro" id="IPR051829">
    <property type="entry name" value="Multiheme_Cytochr_ET"/>
</dbReference>
<accession>A0AA90TY60</accession>
<dbReference type="RefSeq" id="WP_270096167.1">
    <property type="nucleotide sequence ID" value="NZ_JAQFFK010000003.1"/>
</dbReference>
<dbReference type="InterPro" id="IPR018247">
    <property type="entry name" value="EF_Hand_1_Ca_BS"/>
</dbReference>
<organism evidence="2 3">
    <name type="scientific">Methanococcoides alaskense</name>
    <dbReference type="NCBI Taxonomy" id="325778"/>
    <lineage>
        <taxon>Archaea</taxon>
        <taxon>Methanobacteriati</taxon>
        <taxon>Methanobacteriota</taxon>
        <taxon>Stenosarchaea group</taxon>
        <taxon>Methanomicrobia</taxon>
        <taxon>Methanosarcinales</taxon>
        <taxon>Methanosarcinaceae</taxon>
        <taxon>Methanococcoides</taxon>
    </lineage>
</organism>
<evidence type="ECO:0000313" key="3">
    <source>
        <dbReference type="Proteomes" id="UP001185015"/>
    </source>
</evidence>
<evidence type="ECO:0000313" key="2">
    <source>
        <dbReference type="EMBL" id="MDR6222041.1"/>
    </source>
</evidence>
<protein>
    <submittedName>
        <fullName evidence="2">Methanogenesis multiheme c-type cytochrome</fullName>
    </submittedName>
</protein>
<name>A0AA90TY60_9EURY</name>